<evidence type="ECO:0000256" key="3">
    <source>
        <dbReference type="ARBA" id="ARBA00022692"/>
    </source>
</evidence>
<organism evidence="7 8">
    <name type="scientific">Luteipulveratus halotolerans</name>
    <dbReference type="NCBI Taxonomy" id="1631356"/>
    <lineage>
        <taxon>Bacteria</taxon>
        <taxon>Bacillati</taxon>
        <taxon>Actinomycetota</taxon>
        <taxon>Actinomycetes</taxon>
        <taxon>Micrococcales</taxon>
        <taxon>Dermacoccaceae</taxon>
        <taxon>Luteipulveratus</taxon>
    </lineage>
</organism>
<dbReference type="CDD" id="cd15904">
    <property type="entry name" value="TSPO_MBR"/>
    <property type="match status" value="1"/>
</dbReference>
<dbReference type="PANTHER" id="PTHR10057">
    <property type="entry name" value="PERIPHERAL-TYPE BENZODIAZEPINE RECEPTOR"/>
    <property type="match status" value="1"/>
</dbReference>
<gene>
    <name evidence="7" type="ORF">VV01_01780</name>
</gene>
<comment type="subcellular location">
    <subcellularLocation>
        <location evidence="1">Membrane</location>
        <topology evidence="1">Multi-pass membrane protein</topology>
    </subcellularLocation>
</comment>
<evidence type="ECO:0000259" key="6">
    <source>
        <dbReference type="Pfam" id="PF13460"/>
    </source>
</evidence>
<evidence type="ECO:0000256" key="4">
    <source>
        <dbReference type="ARBA" id="ARBA00022989"/>
    </source>
</evidence>
<dbReference type="GO" id="GO:0016020">
    <property type="term" value="C:membrane"/>
    <property type="evidence" value="ECO:0007669"/>
    <property type="project" value="UniProtKB-SubCell"/>
</dbReference>
<dbReference type="GO" id="GO:0003677">
    <property type="term" value="F:DNA binding"/>
    <property type="evidence" value="ECO:0007669"/>
    <property type="project" value="UniProtKB-KW"/>
</dbReference>
<dbReference type="Pfam" id="PF03073">
    <property type="entry name" value="TspO_MBR"/>
    <property type="match status" value="1"/>
</dbReference>
<dbReference type="PANTHER" id="PTHR10057:SF16">
    <property type="entry name" value="PERIPHERAL-TYPE BENZODIAZEPINE RECEPTOR-RELATED"/>
    <property type="match status" value="1"/>
</dbReference>
<dbReference type="STRING" id="1631356.VV01_01780"/>
<name>A0A0L6CF14_9MICO</name>
<dbReference type="AlphaFoldDB" id="A0A0L6CF14"/>
<evidence type="ECO:0000313" key="7">
    <source>
        <dbReference type="EMBL" id="KNX36165.1"/>
    </source>
</evidence>
<dbReference type="InterPro" id="IPR016040">
    <property type="entry name" value="NAD(P)-bd_dom"/>
</dbReference>
<evidence type="ECO:0000256" key="1">
    <source>
        <dbReference type="ARBA" id="ARBA00004141"/>
    </source>
</evidence>
<evidence type="ECO:0000256" key="5">
    <source>
        <dbReference type="ARBA" id="ARBA00023136"/>
    </source>
</evidence>
<dbReference type="RefSeq" id="WP_050668388.1">
    <property type="nucleotide sequence ID" value="NZ_LAIR01000002.1"/>
</dbReference>
<dbReference type="Gene3D" id="3.40.50.720">
    <property type="entry name" value="NAD(P)-binding Rossmann-like Domain"/>
    <property type="match status" value="1"/>
</dbReference>
<dbReference type="InterPro" id="IPR036291">
    <property type="entry name" value="NAD(P)-bd_dom_sf"/>
</dbReference>
<protein>
    <submittedName>
        <fullName evidence="7">DNA-binding protein</fullName>
    </submittedName>
</protein>
<feature type="domain" description="NAD(P)-binding" evidence="6">
    <location>
        <begin position="12"/>
        <end position="121"/>
    </location>
</feature>
<evidence type="ECO:0000313" key="8">
    <source>
        <dbReference type="Proteomes" id="UP000037397"/>
    </source>
</evidence>
<dbReference type="InterPro" id="IPR004307">
    <property type="entry name" value="TspO_MBR"/>
</dbReference>
<dbReference type="FunFam" id="1.20.1260.100:FF:000001">
    <property type="entry name" value="translocator protein 2"/>
    <property type="match status" value="1"/>
</dbReference>
<keyword evidence="4" id="KW-1133">Transmembrane helix</keyword>
<dbReference type="InterPro" id="IPR038330">
    <property type="entry name" value="TspO/MBR-related_sf"/>
</dbReference>
<dbReference type="SUPFAM" id="SSF51735">
    <property type="entry name" value="NAD(P)-binding Rossmann-fold domains"/>
    <property type="match status" value="1"/>
</dbReference>
<proteinExistence type="inferred from homology"/>
<comment type="caution">
    <text evidence="7">The sequence shown here is derived from an EMBL/GenBank/DDBJ whole genome shotgun (WGS) entry which is preliminary data.</text>
</comment>
<dbReference type="Gene3D" id="1.20.1260.100">
    <property type="entry name" value="TspO/MBR protein"/>
    <property type="match status" value="1"/>
</dbReference>
<sequence length="466" mass="50268">MTDRTGHALVTGATGYIGGRLVPRLFDAGWTVRVLTRHASGLDEMDWADDVEVVEGDASSAYDLDTAMRDVDVAFYLIHSMDGAGDFAQRDRELARTFAEAADRARVGRIVYLSGLHPDGEELSPHLASRVEVGQVFLHAETPAAVLQAAVILGDGSASFDMLRHLTHRLPAMVAPRWLHNRIQPIAIRDVLHLLVGAASLPKEVNRTFDIGGPDVLTYEEMMQRFARLTGLRRRLVVTVPVLTPQLAGHWVGLVTPVPSGLAKPLVQSLVHEVVCQEDDLARLAPPPDPPLGFDDAVRSAVRRLDRDTGPRNLATTVAATAVCAAAGTLGADPTSRWYRSLDLPAWQPPALAFPVVWTTLYADIAGASAVTLTRLEREGRTREATAYRRALAADLVLNAAWPALFFRSRRPVAAAVGAGLLTLSSADLARRAGAVSGRSRAGLGLYAAWCAFATALSTEIARRNR</sequence>
<accession>A0A0L6CF14</accession>
<comment type="similarity">
    <text evidence="2">Belongs to the TspO/BZRP family.</text>
</comment>
<dbReference type="Proteomes" id="UP000037397">
    <property type="component" value="Unassembled WGS sequence"/>
</dbReference>
<keyword evidence="3" id="KW-0812">Transmembrane</keyword>
<keyword evidence="7" id="KW-0238">DNA-binding</keyword>
<dbReference type="Pfam" id="PF13460">
    <property type="entry name" value="NAD_binding_10"/>
    <property type="match status" value="1"/>
</dbReference>
<dbReference type="PATRIC" id="fig|1631356.3.peg.288"/>
<reference evidence="8" key="1">
    <citation type="submission" date="2015-03" db="EMBL/GenBank/DDBJ databases">
        <title>Luteipulveratus halotolerans sp. nov., a novel actinobacterium (Dermacoccaceae) from Sarawak, Malaysia.</title>
        <authorList>
            <person name="Juboi H."/>
            <person name="Basik A."/>
            <person name="Shamsul S.S."/>
            <person name="Arnold P."/>
            <person name="Schmitt E.K."/>
            <person name="Sanglier J.-J."/>
            <person name="Yeo T."/>
        </authorList>
    </citation>
    <scope>NUCLEOTIDE SEQUENCE [LARGE SCALE GENOMIC DNA]</scope>
    <source>
        <strain evidence="8">C296001</strain>
    </source>
</reference>
<keyword evidence="8" id="KW-1185">Reference proteome</keyword>
<evidence type="ECO:0000256" key="2">
    <source>
        <dbReference type="ARBA" id="ARBA00007524"/>
    </source>
</evidence>
<keyword evidence="5" id="KW-0472">Membrane</keyword>
<dbReference type="OrthoDB" id="9774199at2"/>
<dbReference type="EMBL" id="LAIR01000002">
    <property type="protein sequence ID" value="KNX36165.1"/>
    <property type="molecule type" value="Genomic_DNA"/>
</dbReference>